<evidence type="ECO:0000313" key="3">
    <source>
        <dbReference type="Proteomes" id="UP000709295"/>
    </source>
</evidence>
<protein>
    <submittedName>
        <fullName evidence="2">Uncharacterized protein</fullName>
    </submittedName>
</protein>
<proteinExistence type="predicted"/>
<dbReference type="EMBL" id="JAENGY010001303">
    <property type="protein sequence ID" value="KAG6950443.1"/>
    <property type="molecule type" value="Genomic_DNA"/>
</dbReference>
<name>A0A8J5IHQ4_9STRA</name>
<organism evidence="2 3">
    <name type="scientific">Phytophthora aleatoria</name>
    <dbReference type="NCBI Taxonomy" id="2496075"/>
    <lineage>
        <taxon>Eukaryota</taxon>
        <taxon>Sar</taxon>
        <taxon>Stramenopiles</taxon>
        <taxon>Oomycota</taxon>
        <taxon>Peronosporomycetes</taxon>
        <taxon>Peronosporales</taxon>
        <taxon>Peronosporaceae</taxon>
        <taxon>Phytophthora</taxon>
    </lineage>
</organism>
<comment type="caution">
    <text evidence="2">The sequence shown here is derived from an EMBL/GenBank/DDBJ whole genome shotgun (WGS) entry which is preliminary data.</text>
</comment>
<dbReference type="Proteomes" id="UP000709295">
    <property type="component" value="Unassembled WGS sequence"/>
</dbReference>
<accession>A0A8J5IHQ4</accession>
<evidence type="ECO:0000256" key="1">
    <source>
        <dbReference type="SAM" id="MobiDB-lite"/>
    </source>
</evidence>
<feature type="region of interest" description="Disordered" evidence="1">
    <location>
        <begin position="1"/>
        <end position="25"/>
    </location>
</feature>
<reference evidence="2" key="1">
    <citation type="submission" date="2021-01" db="EMBL/GenBank/DDBJ databases">
        <title>Phytophthora aleatoria, a newly-described species from Pinus radiata is distinct from Phytophthora cactorum isolates based on comparative genomics.</title>
        <authorList>
            <person name="Mcdougal R."/>
            <person name="Panda P."/>
            <person name="Williams N."/>
            <person name="Studholme D.J."/>
        </authorList>
    </citation>
    <scope>NUCLEOTIDE SEQUENCE</scope>
    <source>
        <strain evidence="2">NZFS 4037</strain>
    </source>
</reference>
<dbReference type="AlphaFoldDB" id="A0A8J5IHQ4"/>
<evidence type="ECO:0000313" key="2">
    <source>
        <dbReference type="EMBL" id="KAG6950443.1"/>
    </source>
</evidence>
<feature type="compositionally biased region" description="Polar residues" evidence="1">
    <location>
        <begin position="1"/>
        <end position="17"/>
    </location>
</feature>
<sequence>MQSHSAPPATNTGSSRAAPNKDTTRAHKAPVLTIEDLLFDDTKNIDDTEALLLTFGAKQLRTACYLCQLRIVKKGANCNDLKSGYLGLLLDLKRGFAEIQRLGVEGGPYKKHAVVAGKRKIRYCTPPLLIVTFSDRFANRLHEIDGHLPVNNWTQRDPSECVHLGGRSRRVPYLSTGIWCTRLRTVIFSKLTQLSLLAMTRSDMSSVELETDCRLAQVVATLSTLLALPERMISAPAGVYTDMDISKMNTDIAHVWNKTKKLLEKATSMG</sequence>
<keyword evidence="3" id="KW-1185">Reference proteome</keyword>
<gene>
    <name evidence="2" type="ORF">JG688_00014160</name>
</gene>